<keyword evidence="3" id="KW-1185">Reference proteome</keyword>
<reference evidence="2" key="1">
    <citation type="submission" date="2023-04" db="EMBL/GenBank/DDBJ databases">
        <authorList>
            <person name="Vijverberg K."/>
            <person name="Xiong W."/>
            <person name="Schranz E."/>
        </authorList>
    </citation>
    <scope>NUCLEOTIDE SEQUENCE</scope>
</reference>
<name>A0AA35ZE83_LACSI</name>
<protein>
    <submittedName>
        <fullName evidence="2">Uncharacterized protein</fullName>
    </submittedName>
</protein>
<organism evidence="2 3">
    <name type="scientific">Lactuca saligna</name>
    <name type="common">Willowleaf lettuce</name>
    <dbReference type="NCBI Taxonomy" id="75948"/>
    <lineage>
        <taxon>Eukaryota</taxon>
        <taxon>Viridiplantae</taxon>
        <taxon>Streptophyta</taxon>
        <taxon>Embryophyta</taxon>
        <taxon>Tracheophyta</taxon>
        <taxon>Spermatophyta</taxon>
        <taxon>Magnoliopsida</taxon>
        <taxon>eudicotyledons</taxon>
        <taxon>Gunneridae</taxon>
        <taxon>Pentapetalae</taxon>
        <taxon>asterids</taxon>
        <taxon>campanulids</taxon>
        <taxon>Asterales</taxon>
        <taxon>Asteraceae</taxon>
        <taxon>Cichorioideae</taxon>
        <taxon>Cichorieae</taxon>
        <taxon>Lactucinae</taxon>
        <taxon>Lactuca</taxon>
    </lineage>
</organism>
<accession>A0AA35ZE83</accession>
<feature type="compositionally biased region" description="Basic residues" evidence="1">
    <location>
        <begin position="29"/>
        <end position="38"/>
    </location>
</feature>
<dbReference type="EMBL" id="OX465082">
    <property type="protein sequence ID" value="CAI9290976.1"/>
    <property type="molecule type" value="Genomic_DNA"/>
</dbReference>
<dbReference type="AlphaFoldDB" id="A0AA35ZE83"/>
<feature type="region of interest" description="Disordered" evidence="1">
    <location>
        <begin position="25"/>
        <end position="53"/>
    </location>
</feature>
<proteinExistence type="predicted"/>
<dbReference type="Proteomes" id="UP001177003">
    <property type="component" value="Chromosome 6"/>
</dbReference>
<sequence>MLQRKRSKLKNHQVVKEEVMNEIIPSKSGIHKRTKKPVKNPIDSPIKQPLQEPKIESVELMHVDSSNTISSQKGIKKIRKPQFHRKGVLFREVSFLVSPASKKHQELDMDHKLQKKKCKNLVPINNVTVKTSHGSVVEGQIFP</sequence>
<evidence type="ECO:0000256" key="1">
    <source>
        <dbReference type="SAM" id="MobiDB-lite"/>
    </source>
</evidence>
<gene>
    <name evidence="2" type="ORF">LSALG_LOCUS30142</name>
</gene>
<evidence type="ECO:0000313" key="3">
    <source>
        <dbReference type="Proteomes" id="UP001177003"/>
    </source>
</evidence>
<evidence type="ECO:0000313" key="2">
    <source>
        <dbReference type="EMBL" id="CAI9290976.1"/>
    </source>
</evidence>